<gene>
    <name evidence="1" type="ORF">FHX37_3673</name>
</gene>
<name>A0A543N941_9ACTN</name>
<keyword evidence="2" id="KW-1185">Reference proteome</keyword>
<dbReference type="EMBL" id="VFQC01000002">
    <property type="protein sequence ID" value="TQN28337.1"/>
    <property type="molecule type" value="Genomic_DNA"/>
</dbReference>
<evidence type="ECO:0000313" key="2">
    <source>
        <dbReference type="Proteomes" id="UP000317422"/>
    </source>
</evidence>
<dbReference type="RefSeq" id="WP_141925402.1">
    <property type="nucleotide sequence ID" value="NZ_VFQC01000002.1"/>
</dbReference>
<sequence length="174" mass="19207">MTEPLGPLELVGDRWVIGDPYRREGACLVLTADGMEHHKLAASEPLAVIPWSRFVDGPSVWATARAWSATRTAGVLLDTLATRTVAGPRACSVLAYLRHPYEDVLITYTHHERRYPFLHISLLDILLRKTTEAKAAHRLGDPAWLGEAVARVAAIRSGRRPERAVAEIIADLNS</sequence>
<protein>
    <submittedName>
        <fullName evidence="1">Uncharacterized protein</fullName>
    </submittedName>
</protein>
<dbReference type="AlphaFoldDB" id="A0A543N941"/>
<organism evidence="1 2">
    <name type="scientific">Haloactinospora alba</name>
    <dbReference type="NCBI Taxonomy" id="405555"/>
    <lineage>
        <taxon>Bacteria</taxon>
        <taxon>Bacillati</taxon>
        <taxon>Actinomycetota</taxon>
        <taxon>Actinomycetes</taxon>
        <taxon>Streptosporangiales</taxon>
        <taxon>Nocardiopsidaceae</taxon>
        <taxon>Haloactinospora</taxon>
    </lineage>
</organism>
<comment type="caution">
    <text evidence="1">The sequence shown here is derived from an EMBL/GenBank/DDBJ whole genome shotgun (WGS) entry which is preliminary data.</text>
</comment>
<proteinExistence type="predicted"/>
<accession>A0A543N941</accession>
<evidence type="ECO:0000313" key="1">
    <source>
        <dbReference type="EMBL" id="TQN28337.1"/>
    </source>
</evidence>
<dbReference type="Proteomes" id="UP000317422">
    <property type="component" value="Unassembled WGS sequence"/>
</dbReference>
<reference evidence="1 2" key="1">
    <citation type="submission" date="2019-06" db="EMBL/GenBank/DDBJ databases">
        <title>Sequencing the genomes of 1000 actinobacteria strains.</title>
        <authorList>
            <person name="Klenk H.-P."/>
        </authorList>
    </citation>
    <scope>NUCLEOTIDE SEQUENCE [LARGE SCALE GENOMIC DNA]</scope>
    <source>
        <strain evidence="1 2">DSM 45015</strain>
    </source>
</reference>
<dbReference type="OrthoDB" id="4334704at2"/>